<sequence length="45" mass="5471">MTSHSYTINQVDAVQLVNHKNYTARLHFDVGEAHRRRRRRRRRPA</sequence>
<name>A0ABY7JVV5_9ACTN</name>
<keyword evidence="2" id="KW-1185">Reference proteome</keyword>
<accession>A0ABY7JVV5</accession>
<reference evidence="1" key="1">
    <citation type="submission" date="2022-05" db="EMBL/GenBank/DDBJ databases">
        <title>Jatrophihabitans sp. SB3-54 whole genome sequence.</title>
        <authorList>
            <person name="Suh M.K."/>
            <person name="Eom M.K."/>
            <person name="Kim J.S."/>
            <person name="Kim H.S."/>
            <person name="Do H.E."/>
            <person name="Shin Y.K."/>
            <person name="Lee J.-S."/>
        </authorList>
    </citation>
    <scope>NUCLEOTIDE SEQUENCE</scope>
    <source>
        <strain evidence="1">SB3-54</strain>
    </source>
</reference>
<evidence type="ECO:0000313" key="1">
    <source>
        <dbReference type="EMBL" id="WAX56120.1"/>
    </source>
</evidence>
<proteinExistence type="predicted"/>
<dbReference type="RefSeq" id="WP_269442648.1">
    <property type="nucleotide sequence ID" value="NZ_CP097463.1"/>
</dbReference>
<gene>
    <name evidence="1" type="ORF">M6B22_16475</name>
</gene>
<organism evidence="1 2">
    <name type="scientific">Jatrophihabitans cynanchi</name>
    <dbReference type="NCBI Taxonomy" id="2944128"/>
    <lineage>
        <taxon>Bacteria</taxon>
        <taxon>Bacillati</taxon>
        <taxon>Actinomycetota</taxon>
        <taxon>Actinomycetes</taxon>
        <taxon>Jatrophihabitantales</taxon>
        <taxon>Jatrophihabitantaceae</taxon>
        <taxon>Jatrophihabitans</taxon>
    </lineage>
</organism>
<evidence type="ECO:0000313" key="2">
    <source>
        <dbReference type="Proteomes" id="UP001164693"/>
    </source>
</evidence>
<dbReference type="EMBL" id="CP097463">
    <property type="protein sequence ID" value="WAX56120.1"/>
    <property type="molecule type" value="Genomic_DNA"/>
</dbReference>
<protein>
    <submittedName>
        <fullName evidence="1">Uncharacterized protein</fullName>
    </submittedName>
</protein>
<dbReference type="Proteomes" id="UP001164693">
    <property type="component" value="Chromosome"/>
</dbReference>